<sequence>MKLRLSSWLLIGFGALIVVALILSSLHPIDLVPMDRVAAEQNPMHVVMPTEKDALPVLSDFMPDFLGITQWLNIPDGAPLTKEDLKGKVILVDFWTYSCINCIRTQPVLRAWWKAYKDDGLVIVGVHTPEFAFEKVPKNVADAVKKAGLEYPIALDSDYQTWNAYSNHYWPAGYFFDRQGRLRFFHAGEGEYDKQEEVIRSLLAEDSAALTIAPTGADTSPTLLPAQTPETYLGLKRMAHFMNEDELKAAQVSIYTLRDPEDDAWSIGGSWNLTDEYALATEAYDHFSMNVGANAMHLVLGSADGLKKLRVLIDGQDPTDAQLT</sequence>
<feature type="domain" description="Thioredoxin" evidence="1">
    <location>
        <begin position="56"/>
        <end position="204"/>
    </location>
</feature>
<dbReference type="GO" id="GO:0016209">
    <property type="term" value="F:antioxidant activity"/>
    <property type="evidence" value="ECO:0007669"/>
    <property type="project" value="InterPro"/>
</dbReference>
<dbReference type="Pfam" id="PF17991">
    <property type="entry name" value="Thioredoxin_10"/>
    <property type="match status" value="1"/>
</dbReference>
<dbReference type="PANTHER" id="PTHR42852:SF13">
    <property type="entry name" value="PROTEIN DIPZ"/>
    <property type="match status" value="1"/>
</dbReference>
<dbReference type="Gene3D" id="3.40.30.10">
    <property type="entry name" value="Glutaredoxin"/>
    <property type="match status" value="1"/>
</dbReference>
<dbReference type="EMBL" id="PCSZ01000052">
    <property type="protein sequence ID" value="PIP60545.1"/>
    <property type="molecule type" value="Genomic_DNA"/>
</dbReference>
<dbReference type="Proteomes" id="UP000231581">
    <property type="component" value="Unassembled WGS sequence"/>
</dbReference>
<dbReference type="InterPro" id="IPR036249">
    <property type="entry name" value="Thioredoxin-like_sf"/>
</dbReference>
<evidence type="ECO:0000259" key="1">
    <source>
        <dbReference type="PROSITE" id="PS51352"/>
    </source>
</evidence>
<dbReference type="InterPro" id="IPR041017">
    <property type="entry name" value="Thioredoxin_10"/>
</dbReference>
<evidence type="ECO:0000313" key="3">
    <source>
        <dbReference type="Proteomes" id="UP000231581"/>
    </source>
</evidence>
<dbReference type="GO" id="GO:0016491">
    <property type="term" value="F:oxidoreductase activity"/>
    <property type="evidence" value="ECO:0007669"/>
    <property type="project" value="InterPro"/>
</dbReference>
<protein>
    <submittedName>
        <fullName evidence="2">Cytochrome C biogenesis protein</fullName>
    </submittedName>
</protein>
<dbReference type="InterPro" id="IPR000866">
    <property type="entry name" value="AhpC/TSA"/>
</dbReference>
<dbReference type="InterPro" id="IPR013766">
    <property type="entry name" value="Thioredoxin_domain"/>
</dbReference>
<dbReference type="PROSITE" id="PS51352">
    <property type="entry name" value="THIOREDOXIN_2"/>
    <property type="match status" value="1"/>
</dbReference>
<dbReference type="PANTHER" id="PTHR42852">
    <property type="entry name" value="THIOL:DISULFIDE INTERCHANGE PROTEIN DSBE"/>
    <property type="match status" value="1"/>
</dbReference>
<reference evidence="2 3" key="1">
    <citation type="submission" date="2017-09" db="EMBL/GenBank/DDBJ databases">
        <title>Depth-based differentiation of microbial function through sediment-hosted aquifers and enrichment of novel symbionts in the deep terrestrial subsurface.</title>
        <authorList>
            <person name="Probst A.J."/>
            <person name="Ladd B."/>
            <person name="Jarett J.K."/>
            <person name="Geller-Mcgrath D.E."/>
            <person name="Sieber C.M."/>
            <person name="Emerson J.B."/>
            <person name="Anantharaman K."/>
            <person name="Thomas B.C."/>
            <person name="Malmstrom R."/>
            <person name="Stieglmeier M."/>
            <person name="Klingl A."/>
            <person name="Woyke T."/>
            <person name="Ryan C.M."/>
            <person name="Banfield J.F."/>
        </authorList>
    </citation>
    <scope>NUCLEOTIDE SEQUENCE [LARGE SCALE GENOMIC DNA]</scope>
    <source>
        <strain evidence="2">CG22_combo_CG10-13_8_21_14_all_47_17</strain>
    </source>
</reference>
<gene>
    <name evidence="2" type="ORF">COX00_02675</name>
</gene>
<organism evidence="2 3">
    <name type="scientific">Candidatus Uhrbacteria bacterium CG22_combo_CG10-13_8_21_14_all_47_17</name>
    <dbReference type="NCBI Taxonomy" id="1975041"/>
    <lineage>
        <taxon>Bacteria</taxon>
        <taxon>Candidatus Uhriibacteriota</taxon>
    </lineage>
</organism>
<dbReference type="SUPFAM" id="SSF52833">
    <property type="entry name" value="Thioredoxin-like"/>
    <property type="match status" value="1"/>
</dbReference>
<dbReference type="CDD" id="cd03012">
    <property type="entry name" value="TlpA_like_DipZ_like"/>
    <property type="match status" value="1"/>
</dbReference>
<dbReference type="InterPro" id="IPR050553">
    <property type="entry name" value="Thioredoxin_ResA/DsbE_sf"/>
</dbReference>
<accession>A0A2H0BS93</accession>
<dbReference type="Gene3D" id="2.60.120.260">
    <property type="entry name" value="Galactose-binding domain-like"/>
    <property type="match status" value="1"/>
</dbReference>
<dbReference type="Pfam" id="PF00578">
    <property type="entry name" value="AhpC-TSA"/>
    <property type="match status" value="1"/>
</dbReference>
<proteinExistence type="predicted"/>
<evidence type="ECO:0000313" key="2">
    <source>
        <dbReference type="EMBL" id="PIP60545.1"/>
    </source>
</evidence>
<comment type="caution">
    <text evidence="2">The sequence shown here is derived from an EMBL/GenBank/DDBJ whole genome shotgun (WGS) entry which is preliminary data.</text>
</comment>
<dbReference type="AlphaFoldDB" id="A0A2H0BS93"/>
<feature type="non-terminal residue" evidence="2">
    <location>
        <position position="324"/>
    </location>
</feature>
<name>A0A2H0BS93_9BACT</name>